<evidence type="ECO:0000256" key="1">
    <source>
        <dbReference type="ARBA" id="ARBA00004609"/>
    </source>
</evidence>
<keyword evidence="8" id="KW-1015">Disulfide bond</keyword>
<keyword evidence="4" id="KW-1003">Cell membrane</keyword>
<accession>A0ABD1FR42</accession>
<dbReference type="Proteomes" id="UP001567538">
    <property type="component" value="Unassembled WGS sequence"/>
</dbReference>
<evidence type="ECO:0000256" key="10">
    <source>
        <dbReference type="ARBA" id="ARBA00023288"/>
    </source>
</evidence>
<feature type="chain" id="PRO_5044820971" evidence="11">
    <location>
        <begin position="19"/>
        <end position="176"/>
    </location>
</feature>
<evidence type="ECO:0000256" key="9">
    <source>
        <dbReference type="ARBA" id="ARBA00023180"/>
    </source>
</evidence>
<dbReference type="GO" id="GO:0005886">
    <property type="term" value="C:plasma membrane"/>
    <property type="evidence" value="ECO:0007669"/>
    <property type="project" value="UniProtKB-SubCell"/>
</dbReference>
<dbReference type="EMBL" id="JBEAFC010000012">
    <property type="protein sequence ID" value="KAL1534321.1"/>
    <property type="molecule type" value="Genomic_DNA"/>
</dbReference>
<dbReference type="PANTHER" id="PTHR33044">
    <property type="entry name" value="BIFUNCTIONAL INHIBITOR/LIPID-TRANSFER PROTEIN/SEED STORAGE 2S ALBUMIN SUPERFAMILY PROTEIN-RELATED"/>
    <property type="match status" value="1"/>
</dbReference>
<keyword evidence="5" id="KW-0336">GPI-anchor</keyword>
<evidence type="ECO:0000256" key="7">
    <source>
        <dbReference type="ARBA" id="ARBA00023121"/>
    </source>
</evidence>
<dbReference type="CDD" id="cd00010">
    <property type="entry name" value="AAI_LTSS"/>
    <property type="match status" value="1"/>
</dbReference>
<comment type="subcellular location">
    <subcellularLocation>
        <location evidence="1">Cell membrane</location>
        <topology evidence="1">Lipid-anchor</topology>
        <topology evidence="1">GPI-anchor</topology>
    </subcellularLocation>
</comment>
<evidence type="ECO:0000256" key="2">
    <source>
        <dbReference type="ARBA" id="ARBA00009748"/>
    </source>
</evidence>
<comment type="similarity">
    <text evidence="2">Belongs to the plant LTP family.</text>
</comment>
<evidence type="ECO:0000256" key="4">
    <source>
        <dbReference type="ARBA" id="ARBA00022475"/>
    </source>
</evidence>
<dbReference type="GO" id="GO:0098552">
    <property type="term" value="C:side of membrane"/>
    <property type="evidence" value="ECO:0007669"/>
    <property type="project" value="UniProtKB-KW"/>
</dbReference>
<evidence type="ECO:0000259" key="12">
    <source>
        <dbReference type="SMART" id="SM00499"/>
    </source>
</evidence>
<evidence type="ECO:0000256" key="3">
    <source>
        <dbReference type="ARBA" id="ARBA00022448"/>
    </source>
</evidence>
<keyword evidence="6 11" id="KW-0732">Signal</keyword>
<keyword evidence="5" id="KW-0472">Membrane</keyword>
<dbReference type="PRINTS" id="PR00382">
    <property type="entry name" value="LIPIDTRNSFER"/>
</dbReference>
<dbReference type="FunFam" id="1.10.110.10:FF:000001">
    <property type="entry name" value="Bifunctional inhibitor/lipid-transfer protein/seed storage 2S albumin superfamily protein"/>
    <property type="match status" value="1"/>
</dbReference>
<name>A0ABD1FR42_SALDI</name>
<dbReference type="InterPro" id="IPR016140">
    <property type="entry name" value="Bifunc_inhib/LTP/seed_store"/>
</dbReference>
<proteinExistence type="inferred from homology"/>
<dbReference type="SMART" id="SM00499">
    <property type="entry name" value="AAI"/>
    <property type="match status" value="1"/>
</dbReference>
<dbReference type="InterPro" id="IPR036312">
    <property type="entry name" value="Bifun_inhib/LTP/seed_sf"/>
</dbReference>
<keyword evidence="7" id="KW-0446">Lipid-binding</keyword>
<keyword evidence="3" id="KW-0813">Transport</keyword>
<feature type="domain" description="Bifunctional inhibitor/plant lipid transfer protein/seed storage helical" evidence="12">
    <location>
        <begin position="30"/>
        <end position="108"/>
    </location>
</feature>
<evidence type="ECO:0000313" key="13">
    <source>
        <dbReference type="EMBL" id="KAL1534321.1"/>
    </source>
</evidence>
<evidence type="ECO:0000256" key="6">
    <source>
        <dbReference type="ARBA" id="ARBA00022729"/>
    </source>
</evidence>
<dbReference type="SUPFAM" id="SSF47699">
    <property type="entry name" value="Bifunctional inhibitor/lipid-transfer protein/seed storage 2S albumin"/>
    <property type="match status" value="1"/>
</dbReference>
<dbReference type="Pfam" id="PF14368">
    <property type="entry name" value="LTP_2"/>
    <property type="match status" value="1"/>
</dbReference>
<keyword evidence="10" id="KW-0449">Lipoprotein</keyword>
<protein>
    <submittedName>
        <fullName evidence="13">Non-specific lipid transfer protein GPI-anchored 11-like</fullName>
    </submittedName>
</protein>
<feature type="signal peptide" evidence="11">
    <location>
        <begin position="1"/>
        <end position="18"/>
    </location>
</feature>
<keyword evidence="14" id="KW-1185">Reference proteome</keyword>
<sequence length="176" mass="16938">MAAVSLFAIAVLLSLSSAQPAPSPAAAADCTSLVASMADCLPFVTAGGAAQKPEGNCCSGLKTVVKANPQCLCDAFRNSAQLGVTLNVSKALTLPAACRVSAPSLSTCALSAGVGAAPALSPQALSPTSVAGAPAPSFGGNEGAPAPSIGSSGSSLPTASLELLVFMGIIASFGLF</sequence>
<organism evidence="13 14">
    <name type="scientific">Salvia divinorum</name>
    <name type="common">Maria pastora</name>
    <name type="synonym">Diviner's sage</name>
    <dbReference type="NCBI Taxonomy" id="28513"/>
    <lineage>
        <taxon>Eukaryota</taxon>
        <taxon>Viridiplantae</taxon>
        <taxon>Streptophyta</taxon>
        <taxon>Embryophyta</taxon>
        <taxon>Tracheophyta</taxon>
        <taxon>Spermatophyta</taxon>
        <taxon>Magnoliopsida</taxon>
        <taxon>eudicotyledons</taxon>
        <taxon>Gunneridae</taxon>
        <taxon>Pentapetalae</taxon>
        <taxon>asterids</taxon>
        <taxon>lamiids</taxon>
        <taxon>Lamiales</taxon>
        <taxon>Lamiaceae</taxon>
        <taxon>Nepetoideae</taxon>
        <taxon>Mentheae</taxon>
        <taxon>Salviinae</taxon>
        <taxon>Salvia</taxon>
        <taxon>Salvia subgen. Calosphace</taxon>
    </lineage>
</organism>
<dbReference type="Gene3D" id="1.10.110.10">
    <property type="entry name" value="Plant lipid-transfer and hydrophobic proteins"/>
    <property type="match status" value="1"/>
</dbReference>
<dbReference type="GO" id="GO:0008289">
    <property type="term" value="F:lipid binding"/>
    <property type="evidence" value="ECO:0007669"/>
    <property type="project" value="UniProtKB-KW"/>
</dbReference>
<dbReference type="AlphaFoldDB" id="A0ABD1FR42"/>
<evidence type="ECO:0000256" key="11">
    <source>
        <dbReference type="SAM" id="SignalP"/>
    </source>
</evidence>
<keyword evidence="9" id="KW-0325">Glycoprotein</keyword>
<evidence type="ECO:0000256" key="5">
    <source>
        <dbReference type="ARBA" id="ARBA00022622"/>
    </source>
</evidence>
<comment type="caution">
    <text evidence="13">The sequence shown here is derived from an EMBL/GenBank/DDBJ whole genome shotgun (WGS) entry which is preliminary data.</text>
</comment>
<reference evidence="13 14" key="1">
    <citation type="submission" date="2024-06" db="EMBL/GenBank/DDBJ databases">
        <title>A chromosome level genome sequence of Diviner's sage (Salvia divinorum).</title>
        <authorList>
            <person name="Ford S.A."/>
            <person name="Ro D.-K."/>
            <person name="Ness R.W."/>
            <person name="Phillips M.A."/>
        </authorList>
    </citation>
    <scope>NUCLEOTIDE SEQUENCE [LARGE SCALE GENOMIC DNA]</scope>
    <source>
        <strain evidence="13">SAF-2024a</strain>
        <tissue evidence="13">Leaf</tissue>
    </source>
</reference>
<evidence type="ECO:0000313" key="14">
    <source>
        <dbReference type="Proteomes" id="UP001567538"/>
    </source>
</evidence>
<gene>
    <name evidence="13" type="ORF">AAHA92_30509</name>
</gene>
<dbReference type="InterPro" id="IPR043325">
    <property type="entry name" value="LTSS"/>
</dbReference>
<dbReference type="InterPro" id="IPR000528">
    <property type="entry name" value="Plant_nsLTP"/>
</dbReference>
<evidence type="ECO:0000256" key="8">
    <source>
        <dbReference type="ARBA" id="ARBA00023157"/>
    </source>
</evidence>